<gene>
    <name evidence="1" type="ORF">K0U00_00205</name>
</gene>
<reference evidence="1 2" key="1">
    <citation type="submission" date="2021-07" db="EMBL/GenBank/DDBJ databases">
        <title>Paenibacillus radiodurans sp. nov., isolated from the southeastern edge of Tengger Desert.</title>
        <authorList>
            <person name="Zhang G."/>
        </authorList>
    </citation>
    <scope>NUCLEOTIDE SEQUENCE [LARGE SCALE GENOMIC DNA]</scope>
    <source>
        <strain evidence="1 2">CCM 7311</strain>
    </source>
</reference>
<comment type="caution">
    <text evidence="1">The sequence shown here is derived from an EMBL/GenBank/DDBJ whole genome shotgun (WGS) entry which is preliminary data.</text>
</comment>
<sequence length="80" mass="9191">MNPQALQMIHNALKPMMKRGCRIEHIKLVVCPHSRIAGTDRVQTRYGLLRIKTGEYVPKGFSYLIEDSYKGFAWVSKIAK</sequence>
<keyword evidence="2" id="KW-1185">Reference proteome</keyword>
<name>A0ABS7BVF4_9BACL</name>
<protein>
    <submittedName>
        <fullName evidence="1">Uncharacterized protein</fullName>
    </submittedName>
</protein>
<evidence type="ECO:0000313" key="2">
    <source>
        <dbReference type="Proteomes" id="UP001519887"/>
    </source>
</evidence>
<accession>A0ABS7BVF4</accession>
<proteinExistence type="predicted"/>
<dbReference type="Proteomes" id="UP001519887">
    <property type="component" value="Unassembled WGS sequence"/>
</dbReference>
<organism evidence="1 2">
    <name type="scientific">Paenibacillus sepulcri</name>
    <dbReference type="NCBI Taxonomy" id="359917"/>
    <lineage>
        <taxon>Bacteria</taxon>
        <taxon>Bacillati</taxon>
        <taxon>Bacillota</taxon>
        <taxon>Bacilli</taxon>
        <taxon>Bacillales</taxon>
        <taxon>Paenibacillaceae</taxon>
        <taxon>Paenibacillus</taxon>
    </lineage>
</organism>
<evidence type="ECO:0000313" key="1">
    <source>
        <dbReference type="EMBL" id="MBW7452461.1"/>
    </source>
</evidence>
<dbReference type="RefSeq" id="WP_210045151.1">
    <property type="nucleotide sequence ID" value="NZ_JBHLVU010000013.1"/>
</dbReference>
<dbReference type="EMBL" id="JAHZIK010000001">
    <property type="protein sequence ID" value="MBW7452461.1"/>
    <property type="molecule type" value="Genomic_DNA"/>
</dbReference>